<dbReference type="EMBL" id="QLYR01000002">
    <property type="protein sequence ID" value="RAQ29767.1"/>
    <property type="molecule type" value="Genomic_DNA"/>
</dbReference>
<evidence type="ECO:0000259" key="7">
    <source>
        <dbReference type="PROSITE" id="PS50206"/>
    </source>
</evidence>
<evidence type="ECO:0000313" key="9">
    <source>
        <dbReference type="Proteomes" id="UP000249377"/>
    </source>
</evidence>
<keyword evidence="4" id="KW-0274">FAD</keyword>
<accession>A0A328UD61</accession>
<dbReference type="InterPro" id="IPR016156">
    <property type="entry name" value="FAD/NAD-linked_Rdtase_dimer_sf"/>
</dbReference>
<dbReference type="InterPro" id="IPR023753">
    <property type="entry name" value="FAD/NAD-binding_dom"/>
</dbReference>
<dbReference type="Pfam" id="PF07992">
    <property type="entry name" value="Pyr_redox_2"/>
    <property type="match status" value="1"/>
</dbReference>
<dbReference type="PANTHER" id="PTHR43429:SF1">
    <property type="entry name" value="NAD(P)H SULFUR OXIDOREDUCTASE (COA-DEPENDENT)"/>
    <property type="match status" value="1"/>
</dbReference>
<dbReference type="PROSITE" id="PS50206">
    <property type="entry name" value="RHODANESE_3"/>
    <property type="match status" value="1"/>
</dbReference>
<dbReference type="InterPro" id="IPR036188">
    <property type="entry name" value="FAD/NAD-bd_sf"/>
</dbReference>
<evidence type="ECO:0000256" key="6">
    <source>
        <dbReference type="ARBA" id="ARBA00023284"/>
    </source>
</evidence>
<dbReference type="Gene3D" id="3.40.250.10">
    <property type="entry name" value="Rhodanese-like domain"/>
    <property type="match status" value="1"/>
</dbReference>
<evidence type="ECO:0000256" key="4">
    <source>
        <dbReference type="ARBA" id="ARBA00022827"/>
    </source>
</evidence>
<dbReference type="InterPro" id="IPR036873">
    <property type="entry name" value="Rhodanese-like_dom_sf"/>
</dbReference>
<dbReference type="Gene3D" id="3.50.50.60">
    <property type="entry name" value="FAD/NAD(P)-binding domain"/>
    <property type="match status" value="2"/>
</dbReference>
<comment type="cofactor">
    <cofactor evidence="1">
        <name>FAD</name>
        <dbReference type="ChEBI" id="CHEBI:57692"/>
    </cofactor>
</comment>
<dbReference type="RefSeq" id="WP_112332196.1">
    <property type="nucleotide sequence ID" value="NZ_JADPHD010000005.1"/>
</dbReference>
<keyword evidence="9" id="KW-1185">Reference proteome</keyword>
<sequence length="541" mass="57917">MKVLIIGGVAAGTKTAAKLKRADRGLEVTILTKDQEISYAGCGLPYYVGGAIEDRADLVVNTPQQYEALTGVRVLVGREAVALEPKGKVVTAQNLQSGLNEQYPYDKLVIATGASSIIPPVEGVELEGVFTMRKPEDAIRARAYLQNRNVQRAVVVGGGFIGLEIAENLLAQGVAVTVVDFAGQVLPNVFDAEIAGYVKRHLEKKKIRVLTGTRVERLNGEEHVTSVTTSAGELPADLVVLSAGIRPNTEFLQDSGIEMVKGAIVTGKRLETNLPDVYAVGDCALVYNRITGEPQWSPMGSSANLEGRTLAQIIAGADKEYPGVLGTGVVKLPGLNGGRTGLTESQARAAGYEVISALAVTDDKAHYYPGSAFFITKLVADRQTHRLLGVQVLGPGAVDKMVDIAVMGLNMNARLEDFENADFAYAPPFSTAIHPFVQAVYVLLNKLNGDMTSMTPAEYAAGEAEGYRIIDVAPTSRIPGATFVNLTAVNGEIGGIGKDEKILIVCVRGKRAYFLQNRMRYYGYTHTVVLEGATTFNEIKQ</sequence>
<protein>
    <submittedName>
        <fullName evidence="8">Pyridine nucleotide-disulfide oxidoreductase</fullName>
    </submittedName>
</protein>
<proteinExistence type="inferred from homology"/>
<dbReference type="PRINTS" id="PR00368">
    <property type="entry name" value="FADPNR"/>
</dbReference>
<dbReference type="SUPFAM" id="SSF52821">
    <property type="entry name" value="Rhodanese/Cell cycle control phosphatase"/>
    <property type="match status" value="1"/>
</dbReference>
<name>A0A328UD61_9FIRM</name>
<evidence type="ECO:0000256" key="2">
    <source>
        <dbReference type="ARBA" id="ARBA00009130"/>
    </source>
</evidence>
<evidence type="ECO:0000313" key="8">
    <source>
        <dbReference type="EMBL" id="RAQ29767.1"/>
    </source>
</evidence>
<dbReference type="CDD" id="cd00158">
    <property type="entry name" value="RHOD"/>
    <property type="match status" value="1"/>
</dbReference>
<dbReference type="Pfam" id="PF02852">
    <property type="entry name" value="Pyr_redox_dim"/>
    <property type="match status" value="1"/>
</dbReference>
<keyword evidence="3" id="KW-0285">Flavoprotein</keyword>
<dbReference type="InterPro" id="IPR050260">
    <property type="entry name" value="FAD-bd_OxRdtase"/>
</dbReference>
<feature type="domain" description="Rhodanese" evidence="7">
    <location>
        <begin position="463"/>
        <end position="534"/>
    </location>
</feature>
<comment type="similarity">
    <text evidence="2">Belongs to the class-III pyridine nucleotide-disulfide oxidoreductase family.</text>
</comment>
<dbReference type="AlphaFoldDB" id="A0A328UD61"/>
<evidence type="ECO:0000256" key="1">
    <source>
        <dbReference type="ARBA" id="ARBA00001974"/>
    </source>
</evidence>
<gene>
    <name evidence="8" type="ORF">DPQ25_05580</name>
</gene>
<dbReference type="PANTHER" id="PTHR43429">
    <property type="entry name" value="PYRIDINE NUCLEOTIDE-DISULFIDE OXIDOREDUCTASE DOMAIN-CONTAINING"/>
    <property type="match status" value="1"/>
</dbReference>
<dbReference type="SUPFAM" id="SSF55424">
    <property type="entry name" value="FAD/NAD-linked reductases, dimerisation (C-terminal) domain"/>
    <property type="match status" value="1"/>
</dbReference>
<dbReference type="InterPro" id="IPR004099">
    <property type="entry name" value="Pyr_nucl-diS_OxRdtase_dimer"/>
</dbReference>
<evidence type="ECO:0000256" key="3">
    <source>
        <dbReference type="ARBA" id="ARBA00022630"/>
    </source>
</evidence>
<organism evidence="8 9">
    <name type="scientific">Hydrogeniiclostridium mannosilyticum</name>
    <dbReference type="NCBI Taxonomy" id="2764322"/>
    <lineage>
        <taxon>Bacteria</taxon>
        <taxon>Bacillati</taxon>
        <taxon>Bacillota</taxon>
        <taxon>Clostridia</taxon>
        <taxon>Eubacteriales</taxon>
        <taxon>Acutalibacteraceae</taxon>
        <taxon>Hydrogeniiclostridium</taxon>
    </lineage>
</organism>
<dbReference type="SUPFAM" id="SSF51905">
    <property type="entry name" value="FAD/NAD(P)-binding domain"/>
    <property type="match status" value="1"/>
</dbReference>
<comment type="caution">
    <text evidence="8">The sequence shown here is derived from an EMBL/GenBank/DDBJ whole genome shotgun (WGS) entry which is preliminary data.</text>
</comment>
<dbReference type="PRINTS" id="PR00411">
    <property type="entry name" value="PNDRDTASEI"/>
</dbReference>
<keyword evidence="6" id="KW-0676">Redox-active center</keyword>
<dbReference type="GO" id="GO:0016491">
    <property type="term" value="F:oxidoreductase activity"/>
    <property type="evidence" value="ECO:0007669"/>
    <property type="project" value="UniProtKB-KW"/>
</dbReference>
<keyword evidence="5" id="KW-0560">Oxidoreductase</keyword>
<reference evidence="8 9" key="1">
    <citation type="submission" date="2018-06" db="EMBL/GenBank/DDBJ databases">
        <title>Noncontiguous genome sequence of Ruminococcaceae bacterium ASD2818.</title>
        <authorList>
            <person name="Chaplin A.V."/>
            <person name="Sokolova S.R."/>
            <person name="Kochetkova T.O."/>
            <person name="Goltsov A.Y."/>
            <person name="Trofimov D.Y."/>
            <person name="Efimov B.A."/>
        </authorList>
    </citation>
    <scope>NUCLEOTIDE SEQUENCE [LARGE SCALE GENOMIC DNA]</scope>
    <source>
        <strain evidence="8 9">ASD2818</strain>
    </source>
</reference>
<dbReference type="InterPro" id="IPR001763">
    <property type="entry name" value="Rhodanese-like_dom"/>
</dbReference>
<evidence type="ECO:0000256" key="5">
    <source>
        <dbReference type="ARBA" id="ARBA00023002"/>
    </source>
</evidence>
<dbReference type="Proteomes" id="UP000249377">
    <property type="component" value="Unassembled WGS sequence"/>
</dbReference>